<dbReference type="Proteomes" id="UP000440732">
    <property type="component" value="Unassembled WGS sequence"/>
</dbReference>
<accession>A0A6A4DPF4</accession>
<organism evidence="3 4">
    <name type="scientific">Phytophthora fragariae</name>
    <dbReference type="NCBI Taxonomy" id="53985"/>
    <lineage>
        <taxon>Eukaryota</taxon>
        <taxon>Sar</taxon>
        <taxon>Stramenopiles</taxon>
        <taxon>Oomycota</taxon>
        <taxon>Peronosporomycetes</taxon>
        <taxon>Peronosporales</taxon>
        <taxon>Peronosporaceae</taxon>
        <taxon>Phytophthora</taxon>
    </lineage>
</organism>
<dbReference type="EMBL" id="QXFZ01000043">
    <property type="protein sequence ID" value="KAE9137599.1"/>
    <property type="molecule type" value="Genomic_DNA"/>
</dbReference>
<gene>
    <name evidence="3" type="ORF">PF001_g10032</name>
    <name evidence="2" type="ORF">PF006_g7306</name>
    <name evidence="1" type="ORF">PF007_g1711</name>
</gene>
<sequence length="63" mass="6771">MPSSSALPLPHSSAFMYMPSVSMLALLRGTSCMSTPICSRLCTTLMSTPSSTMLPLPQSWVFT</sequence>
<reference evidence="4 5" key="1">
    <citation type="submission" date="2018-08" db="EMBL/GenBank/DDBJ databases">
        <title>Genomic investigation of the strawberry pathogen Phytophthora fragariae indicates pathogenicity is determined by transcriptional variation in three key races.</title>
        <authorList>
            <person name="Adams T.M."/>
            <person name="Armitage A.D."/>
            <person name="Sobczyk M.K."/>
            <person name="Bates H.J."/>
            <person name="Dunwell J.M."/>
            <person name="Nellist C.F."/>
            <person name="Harrison R.J."/>
        </authorList>
    </citation>
    <scope>NUCLEOTIDE SEQUENCE [LARGE SCALE GENOMIC DNA]</scope>
    <source>
        <strain evidence="3 4">A4</strain>
        <strain evidence="2 5">NOV-5</strain>
        <strain evidence="1 6">NOV-71</strain>
    </source>
</reference>
<evidence type="ECO:0000313" key="1">
    <source>
        <dbReference type="EMBL" id="KAE9137599.1"/>
    </source>
</evidence>
<evidence type="ECO:0000313" key="6">
    <source>
        <dbReference type="Proteomes" id="UP000441208"/>
    </source>
</evidence>
<proteinExistence type="predicted"/>
<evidence type="ECO:0000313" key="4">
    <source>
        <dbReference type="Proteomes" id="UP000437068"/>
    </source>
</evidence>
<protein>
    <submittedName>
        <fullName evidence="3">Uncharacterized protein</fullName>
    </submittedName>
</protein>
<dbReference type="AlphaFoldDB" id="A0A6A4DPF4"/>
<dbReference type="EMBL" id="QXGE01000497">
    <property type="protein sequence ID" value="KAE9310784.1"/>
    <property type="molecule type" value="Genomic_DNA"/>
</dbReference>
<dbReference type="Proteomes" id="UP000437068">
    <property type="component" value="Unassembled WGS sequence"/>
</dbReference>
<evidence type="ECO:0000313" key="3">
    <source>
        <dbReference type="EMBL" id="KAE9310784.1"/>
    </source>
</evidence>
<comment type="caution">
    <text evidence="3">The sequence shown here is derived from an EMBL/GenBank/DDBJ whole genome shotgun (WGS) entry which is preliminary data.</text>
</comment>
<evidence type="ECO:0000313" key="5">
    <source>
        <dbReference type="Proteomes" id="UP000440732"/>
    </source>
</evidence>
<evidence type="ECO:0000313" key="2">
    <source>
        <dbReference type="EMBL" id="KAE9148081.1"/>
    </source>
</evidence>
<dbReference type="EMBL" id="QXGA01000310">
    <property type="protein sequence ID" value="KAE9148081.1"/>
    <property type="molecule type" value="Genomic_DNA"/>
</dbReference>
<name>A0A6A4DPF4_9STRA</name>
<dbReference type="Proteomes" id="UP000441208">
    <property type="component" value="Unassembled WGS sequence"/>
</dbReference>